<accession>A0A1F7RXZ4</accession>
<reference evidence="1 2" key="1">
    <citation type="journal article" date="2016" name="Nat. Commun.">
        <title>Thousands of microbial genomes shed light on interconnected biogeochemical processes in an aquifer system.</title>
        <authorList>
            <person name="Anantharaman K."/>
            <person name="Brown C.T."/>
            <person name="Hug L.A."/>
            <person name="Sharon I."/>
            <person name="Castelle C.J."/>
            <person name="Probst A.J."/>
            <person name="Thomas B.C."/>
            <person name="Singh A."/>
            <person name="Wilkins M.J."/>
            <person name="Karaoz U."/>
            <person name="Brodie E.L."/>
            <person name="Williams K.H."/>
            <person name="Hubbard S.S."/>
            <person name="Banfield J.F."/>
        </authorList>
    </citation>
    <scope>NUCLEOTIDE SEQUENCE [LARGE SCALE GENOMIC DNA]</scope>
</reference>
<dbReference type="AlphaFoldDB" id="A0A1F7RXZ4"/>
<evidence type="ECO:0000313" key="2">
    <source>
        <dbReference type="Proteomes" id="UP000178797"/>
    </source>
</evidence>
<dbReference type="Proteomes" id="UP000178797">
    <property type="component" value="Unassembled WGS sequence"/>
</dbReference>
<gene>
    <name evidence="1" type="ORF">A2W05_08360</name>
</gene>
<organism evidence="1 2">
    <name type="scientific">Candidatus Schekmanbacteria bacterium RBG_16_38_10</name>
    <dbReference type="NCBI Taxonomy" id="1817879"/>
    <lineage>
        <taxon>Bacteria</taxon>
        <taxon>Candidatus Schekmaniibacteriota</taxon>
    </lineage>
</organism>
<proteinExistence type="predicted"/>
<evidence type="ECO:0000313" key="1">
    <source>
        <dbReference type="EMBL" id="OGL46341.1"/>
    </source>
</evidence>
<sequence>MGIIYKSEQLNLPEEIARRLKGKEIELVETKEGILIKLAEDAIKTARGCLKGLGLTLEAYMKQKIEEKNLER</sequence>
<protein>
    <submittedName>
        <fullName evidence="1">Uncharacterized protein</fullName>
    </submittedName>
</protein>
<comment type="caution">
    <text evidence="1">The sequence shown here is derived from an EMBL/GenBank/DDBJ whole genome shotgun (WGS) entry which is preliminary data.</text>
</comment>
<name>A0A1F7RXZ4_9BACT</name>
<dbReference type="EMBL" id="MGDE01000092">
    <property type="protein sequence ID" value="OGL46341.1"/>
    <property type="molecule type" value="Genomic_DNA"/>
</dbReference>